<proteinExistence type="predicted"/>
<organism evidence="1 2">
    <name type="scientific">Desmophyllum pertusum</name>
    <dbReference type="NCBI Taxonomy" id="174260"/>
    <lineage>
        <taxon>Eukaryota</taxon>
        <taxon>Metazoa</taxon>
        <taxon>Cnidaria</taxon>
        <taxon>Anthozoa</taxon>
        <taxon>Hexacorallia</taxon>
        <taxon>Scleractinia</taxon>
        <taxon>Caryophylliina</taxon>
        <taxon>Caryophylliidae</taxon>
        <taxon>Desmophyllum</taxon>
    </lineage>
</organism>
<dbReference type="OrthoDB" id="5982285at2759"/>
<accession>A0A9W9YVH7</accession>
<name>A0A9W9YVH7_9CNID</name>
<dbReference type="EMBL" id="MU826870">
    <property type="protein sequence ID" value="KAJ7370232.1"/>
    <property type="molecule type" value="Genomic_DNA"/>
</dbReference>
<reference evidence="1" key="1">
    <citation type="submission" date="2023-01" db="EMBL/GenBank/DDBJ databases">
        <title>Genome assembly of the deep-sea coral Lophelia pertusa.</title>
        <authorList>
            <person name="Herrera S."/>
            <person name="Cordes E."/>
        </authorList>
    </citation>
    <scope>NUCLEOTIDE SEQUENCE</scope>
    <source>
        <strain evidence="1">USNM1676648</strain>
        <tissue evidence="1">Polyp</tissue>
    </source>
</reference>
<gene>
    <name evidence="1" type="primary">CACNA2D1</name>
    <name evidence="1" type="ORF">OS493_033578</name>
</gene>
<comment type="caution">
    <text evidence="1">The sequence shown here is derived from an EMBL/GenBank/DDBJ whole genome shotgun (WGS) entry which is preliminary data.</text>
</comment>
<keyword evidence="2" id="KW-1185">Reference proteome</keyword>
<evidence type="ECO:0000313" key="2">
    <source>
        <dbReference type="Proteomes" id="UP001163046"/>
    </source>
</evidence>
<dbReference type="Proteomes" id="UP001163046">
    <property type="component" value="Unassembled WGS sequence"/>
</dbReference>
<evidence type="ECO:0000313" key="1">
    <source>
        <dbReference type="EMBL" id="KAJ7370232.1"/>
    </source>
</evidence>
<dbReference type="AlphaFoldDB" id="A0A9W9YVH7"/>
<sequence length="155" mass="17401">MVIFHPRLKTVYGYLLDPPGVDLEDVETSGNDSKVLELRKAMIDTAPITAQAPHSSGPSSQAFEIYDLSFDELRVVKRIMNYYFGGLEGTSFSLAIATNQLGYKYKLTGYTDVQVLVELHNLLSKEKNNNIMIERWAYCKNVVFAEASPLETADQ</sequence>
<protein>
    <submittedName>
        <fullName evidence="1">Voltage-dependent calcium channel subunit alpha-2/delta-1</fullName>
    </submittedName>
</protein>